<evidence type="ECO:0000259" key="4">
    <source>
        <dbReference type="PROSITE" id="PS50932"/>
    </source>
</evidence>
<evidence type="ECO:0000256" key="2">
    <source>
        <dbReference type="ARBA" id="ARBA00023125"/>
    </source>
</evidence>
<feature type="domain" description="HTH lacI-type" evidence="4">
    <location>
        <begin position="2"/>
        <end position="56"/>
    </location>
</feature>
<dbReference type="PROSITE" id="PS50932">
    <property type="entry name" value="HTH_LACI_2"/>
    <property type="match status" value="1"/>
</dbReference>
<dbReference type="PANTHER" id="PTHR30146">
    <property type="entry name" value="LACI-RELATED TRANSCRIPTIONAL REPRESSOR"/>
    <property type="match status" value="1"/>
</dbReference>
<dbReference type="InterPro" id="IPR046335">
    <property type="entry name" value="LacI/GalR-like_sensor"/>
</dbReference>
<dbReference type="Gene3D" id="3.40.50.2300">
    <property type="match status" value="2"/>
</dbReference>
<dbReference type="Pfam" id="PF00356">
    <property type="entry name" value="LacI"/>
    <property type="match status" value="1"/>
</dbReference>
<evidence type="ECO:0000256" key="1">
    <source>
        <dbReference type="ARBA" id="ARBA00023015"/>
    </source>
</evidence>
<evidence type="ECO:0000313" key="7">
    <source>
        <dbReference type="Proteomes" id="UP001242313"/>
    </source>
</evidence>
<dbReference type="Gene3D" id="1.10.260.40">
    <property type="entry name" value="lambda repressor-like DNA-binding domains"/>
    <property type="match status" value="1"/>
</dbReference>
<accession>A0ABU0FZ54</accession>
<dbReference type="PRINTS" id="PR00036">
    <property type="entry name" value="HTHLACI"/>
</dbReference>
<dbReference type="CDD" id="cd01392">
    <property type="entry name" value="HTH_LacI"/>
    <property type="match status" value="1"/>
</dbReference>
<dbReference type="RefSeq" id="WP_307192461.1">
    <property type="nucleotide sequence ID" value="NZ_JAUSUN010000028.1"/>
</dbReference>
<dbReference type="SUPFAM" id="SSF47413">
    <property type="entry name" value="lambda repressor-like DNA-binding domains"/>
    <property type="match status" value="1"/>
</dbReference>
<dbReference type="SMART" id="SM00354">
    <property type="entry name" value="HTH_LACI"/>
    <property type="match status" value="1"/>
</dbReference>
<organism evidence="6 7">
    <name type="scientific">Mesobacillus stamsii</name>
    <dbReference type="NCBI Taxonomy" id="225347"/>
    <lineage>
        <taxon>Bacteria</taxon>
        <taxon>Bacillati</taxon>
        <taxon>Bacillota</taxon>
        <taxon>Bacilli</taxon>
        <taxon>Bacillales</taxon>
        <taxon>Bacillaceae</taxon>
        <taxon>Mesobacillus</taxon>
    </lineage>
</organism>
<protein>
    <submittedName>
        <fullName evidence="6">LacI family sucrose operon transcriptional repressor</fullName>
    </submittedName>
</protein>
<name>A0ABU0FZ54_9BACI</name>
<dbReference type="Proteomes" id="UP001242313">
    <property type="component" value="Unassembled WGS sequence"/>
</dbReference>
<keyword evidence="2" id="KW-0238">DNA-binding</keyword>
<dbReference type="Pfam" id="PF13377">
    <property type="entry name" value="Peripla_BP_3"/>
    <property type="match status" value="1"/>
</dbReference>
<dbReference type="CDD" id="cd01542">
    <property type="entry name" value="PBP1_TreR-like"/>
    <property type="match status" value="1"/>
</dbReference>
<keyword evidence="3" id="KW-0804">Transcription</keyword>
<evidence type="ECO:0000259" key="5">
    <source>
        <dbReference type="PROSITE" id="PS50943"/>
    </source>
</evidence>
<dbReference type="EMBL" id="JAUSUN010000028">
    <property type="protein sequence ID" value="MDQ0415216.1"/>
    <property type="molecule type" value="Genomic_DNA"/>
</dbReference>
<feature type="domain" description="HTH cro/C1-type" evidence="5">
    <location>
        <begin position="2"/>
        <end position="46"/>
    </location>
</feature>
<dbReference type="SUPFAM" id="SSF53822">
    <property type="entry name" value="Periplasmic binding protein-like I"/>
    <property type="match status" value="1"/>
</dbReference>
<sequence>MLTIKQIAEMANVSRATVSRVLNDSGYVSVDARKRVLETIEKTGYVPSQHAKSLRTKQTKVIGVILPKISTETSSRVVDGLNNVFQEYGYHILLTTTNLESDKEIEYLRLLKSRQVDGIILLATNTDELLAAEIEQLNIPVVAIGQEFNRVSCVVYDDYHAARDLTQTIIDKGYRKIAFIGVDEADKAVGYLRKKAFLDVMAENGLNAREEWLAVTSFDLVAGYEAMKTIIEQAGENRLPEAVFAVTDRLAIGAMQYLKEKNIRIPQQIGVAGIGASDLSRYVQPALTTVEYYNKEAGIEGARMLLDQIRENSNCPKKIVLGYRLIVRGSI</sequence>
<keyword evidence="1" id="KW-0805">Transcription regulation</keyword>
<dbReference type="InterPro" id="IPR001387">
    <property type="entry name" value="Cro/C1-type_HTH"/>
</dbReference>
<comment type="caution">
    <text evidence="6">The sequence shown here is derived from an EMBL/GenBank/DDBJ whole genome shotgun (WGS) entry which is preliminary data.</text>
</comment>
<keyword evidence="7" id="KW-1185">Reference proteome</keyword>
<proteinExistence type="predicted"/>
<reference evidence="6 7" key="1">
    <citation type="submission" date="2023-07" db="EMBL/GenBank/DDBJ databases">
        <title>Genomic Encyclopedia of Type Strains, Phase IV (KMG-IV): sequencing the most valuable type-strain genomes for metagenomic binning, comparative biology and taxonomic classification.</title>
        <authorList>
            <person name="Goeker M."/>
        </authorList>
    </citation>
    <scope>NUCLEOTIDE SEQUENCE [LARGE SCALE GENOMIC DNA]</scope>
    <source>
        <strain evidence="6 7">DSM 19598</strain>
    </source>
</reference>
<dbReference type="InterPro" id="IPR000843">
    <property type="entry name" value="HTH_LacI"/>
</dbReference>
<dbReference type="PANTHER" id="PTHR30146:SF109">
    <property type="entry name" value="HTH-TYPE TRANSCRIPTIONAL REGULATOR GALS"/>
    <property type="match status" value="1"/>
</dbReference>
<gene>
    <name evidence="6" type="ORF">J2S25_003443</name>
</gene>
<dbReference type="InterPro" id="IPR028082">
    <property type="entry name" value="Peripla_BP_I"/>
</dbReference>
<evidence type="ECO:0000313" key="6">
    <source>
        <dbReference type="EMBL" id="MDQ0415216.1"/>
    </source>
</evidence>
<evidence type="ECO:0000256" key="3">
    <source>
        <dbReference type="ARBA" id="ARBA00023163"/>
    </source>
</evidence>
<dbReference type="InterPro" id="IPR010982">
    <property type="entry name" value="Lambda_DNA-bd_dom_sf"/>
</dbReference>
<dbReference type="PROSITE" id="PS50943">
    <property type="entry name" value="HTH_CROC1"/>
    <property type="match status" value="1"/>
</dbReference>